<dbReference type="InterPro" id="IPR036412">
    <property type="entry name" value="HAD-like_sf"/>
</dbReference>
<dbReference type="AlphaFoldDB" id="A0A0R1HT55"/>
<dbReference type="SFLD" id="SFLDG01129">
    <property type="entry name" value="C1.5:_HAD__Beta-PGM__Phosphata"/>
    <property type="match status" value="1"/>
</dbReference>
<sequence length="207" mass="23701">MVNNYFWDFDGTLFDTYPGMVNAFQKALQLQNVSVASEEIYQIMREKSVRQAIQLYSNMNPSLNVDKLKENYTNLEIKEQVNVKLFPGAEEVCEWVTNNGGHNFLLTHRDQSAIDMMNEKHVLNLFSDFVTANQKFPRKPNPASLNYLVEKNGVDLQTAAMIGDRELDIAAGHNAGMKGYLFDFDQMITTVEVPEKRVLKLIDLIEK</sequence>
<comment type="caution">
    <text evidence="1">The sequence shown here is derived from an EMBL/GenBank/DDBJ whole genome shotgun (WGS) entry which is preliminary data.</text>
</comment>
<dbReference type="Proteomes" id="UP000051450">
    <property type="component" value="Unassembled WGS sequence"/>
</dbReference>
<dbReference type="InterPro" id="IPR006439">
    <property type="entry name" value="HAD-SF_hydro_IA"/>
</dbReference>
<dbReference type="InterPro" id="IPR023214">
    <property type="entry name" value="HAD_sf"/>
</dbReference>
<dbReference type="SUPFAM" id="SSF56784">
    <property type="entry name" value="HAD-like"/>
    <property type="match status" value="1"/>
</dbReference>
<name>A0A0R1HT55_9LACO</name>
<evidence type="ECO:0000313" key="2">
    <source>
        <dbReference type="Proteomes" id="UP000051450"/>
    </source>
</evidence>
<dbReference type="Gene3D" id="3.40.50.1000">
    <property type="entry name" value="HAD superfamily/HAD-like"/>
    <property type="match status" value="1"/>
</dbReference>
<protein>
    <submittedName>
        <fullName evidence="1">Phosphoglycolate phosphatase</fullName>
    </submittedName>
</protein>
<dbReference type="GO" id="GO:0005829">
    <property type="term" value="C:cytosol"/>
    <property type="evidence" value="ECO:0007669"/>
    <property type="project" value="TreeGrafter"/>
</dbReference>
<dbReference type="GO" id="GO:0006281">
    <property type="term" value="P:DNA repair"/>
    <property type="evidence" value="ECO:0007669"/>
    <property type="project" value="TreeGrafter"/>
</dbReference>
<dbReference type="GO" id="GO:0008967">
    <property type="term" value="F:phosphoglycolate phosphatase activity"/>
    <property type="evidence" value="ECO:0007669"/>
    <property type="project" value="TreeGrafter"/>
</dbReference>
<dbReference type="PANTHER" id="PTHR43434:SF25">
    <property type="entry name" value="PHOSPHOGLYCOLATE PHOSPHATASE"/>
    <property type="match status" value="1"/>
</dbReference>
<dbReference type="PATRIC" id="fig|1423719.4.peg.283"/>
<dbReference type="RefSeq" id="WP_057973597.1">
    <property type="nucleotide sequence ID" value="NZ_AZDI01000001.1"/>
</dbReference>
<dbReference type="NCBIfam" id="TIGR01549">
    <property type="entry name" value="HAD-SF-IA-v1"/>
    <property type="match status" value="1"/>
</dbReference>
<dbReference type="STRING" id="1423719.FC66_GL000281"/>
<reference evidence="1 2" key="1">
    <citation type="journal article" date="2015" name="Genome Announc.">
        <title>Expanding the biotechnology potential of lactobacilli through comparative genomics of 213 strains and associated genera.</title>
        <authorList>
            <person name="Sun Z."/>
            <person name="Harris H.M."/>
            <person name="McCann A."/>
            <person name="Guo C."/>
            <person name="Argimon S."/>
            <person name="Zhang W."/>
            <person name="Yang X."/>
            <person name="Jeffery I.B."/>
            <person name="Cooney J.C."/>
            <person name="Kagawa T.F."/>
            <person name="Liu W."/>
            <person name="Song Y."/>
            <person name="Salvetti E."/>
            <person name="Wrobel A."/>
            <person name="Rasinkangas P."/>
            <person name="Parkhill J."/>
            <person name="Rea M.C."/>
            <person name="O'Sullivan O."/>
            <person name="Ritari J."/>
            <person name="Douillard F.P."/>
            <person name="Paul Ross R."/>
            <person name="Yang R."/>
            <person name="Briner A.E."/>
            <person name="Felis G.E."/>
            <person name="de Vos W.M."/>
            <person name="Barrangou R."/>
            <person name="Klaenhammer T.R."/>
            <person name="Caufield P.W."/>
            <person name="Cui Y."/>
            <person name="Zhang H."/>
            <person name="O'Toole P.W."/>
        </authorList>
    </citation>
    <scope>NUCLEOTIDE SEQUENCE [LARGE SCALE GENOMIC DNA]</scope>
    <source>
        <strain evidence="1 2">DSM 15638</strain>
    </source>
</reference>
<proteinExistence type="predicted"/>
<organism evidence="1 2">
    <name type="scientific">Dellaglioa algida DSM 15638</name>
    <dbReference type="NCBI Taxonomy" id="1423719"/>
    <lineage>
        <taxon>Bacteria</taxon>
        <taxon>Bacillati</taxon>
        <taxon>Bacillota</taxon>
        <taxon>Bacilli</taxon>
        <taxon>Lactobacillales</taxon>
        <taxon>Lactobacillaceae</taxon>
        <taxon>Dellaglioa</taxon>
    </lineage>
</organism>
<dbReference type="Gene3D" id="1.10.150.240">
    <property type="entry name" value="Putative phosphatase, domain 2"/>
    <property type="match status" value="1"/>
</dbReference>
<dbReference type="InterPro" id="IPR041492">
    <property type="entry name" value="HAD_2"/>
</dbReference>
<dbReference type="SFLD" id="SFLDS00003">
    <property type="entry name" value="Haloacid_Dehalogenase"/>
    <property type="match status" value="1"/>
</dbReference>
<accession>A0A0R1HT55</accession>
<evidence type="ECO:0000313" key="1">
    <source>
        <dbReference type="EMBL" id="KRK46657.1"/>
    </source>
</evidence>
<dbReference type="InterPro" id="IPR050155">
    <property type="entry name" value="HAD-like_hydrolase_sf"/>
</dbReference>
<dbReference type="PANTHER" id="PTHR43434">
    <property type="entry name" value="PHOSPHOGLYCOLATE PHOSPHATASE"/>
    <property type="match status" value="1"/>
</dbReference>
<dbReference type="InterPro" id="IPR023198">
    <property type="entry name" value="PGP-like_dom2"/>
</dbReference>
<dbReference type="Pfam" id="PF13419">
    <property type="entry name" value="HAD_2"/>
    <property type="match status" value="1"/>
</dbReference>
<keyword evidence="2" id="KW-1185">Reference proteome</keyword>
<gene>
    <name evidence="1" type="ORF">FC66_GL000281</name>
</gene>
<dbReference type="EMBL" id="AZDI01000001">
    <property type="protein sequence ID" value="KRK46657.1"/>
    <property type="molecule type" value="Genomic_DNA"/>
</dbReference>